<dbReference type="RefSeq" id="WP_280937809.1">
    <property type="nucleotide sequence ID" value="NZ_CP123759.1"/>
</dbReference>
<sequence>MPILDVTRVLLNPRFNDSTLTYTRREILIDDEGITSTKESTYPFSGVVTVDSSIEAQIRTSGQLVSGRILVVTTTRLIAGETHHIGDIVTYQGRKYLVKSVDPYTAYGAGFVQAHCELMPLDGGTAYEQ</sequence>
<evidence type="ECO:0000313" key="3">
    <source>
        <dbReference type="Proteomes" id="UP001231859"/>
    </source>
</evidence>
<dbReference type="EMBL" id="CP123759">
    <property type="protein sequence ID" value="WGO84527.1"/>
    <property type="molecule type" value="Genomic_DNA"/>
</dbReference>
<gene>
    <name evidence="2" type="ORF">QG404_06525</name>
    <name evidence="1" type="ORF">QG404_12470</name>
</gene>
<organism evidence="1 3">
    <name type="scientific">Arsenophonus apicola</name>
    <dbReference type="NCBI Taxonomy" id="2879119"/>
    <lineage>
        <taxon>Bacteria</taxon>
        <taxon>Pseudomonadati</taxon>
        <taxon>Pseudomonadota</taxon>
        <taxon>Gammaproteobacteria</taxon>
        <taxon>Enterobacterales</taxon>
        <taxon>Morganellaceae</taxon>
        <taxon>Arsenophonus</taxon>
    </lineage>
</organism>
<name>A0ABY8P0Y7_9GAMM</name>
<dbReference type="Proteomes" id="UP001231859">
    <property type="component" value="Chromosome"/>
</dbReference>
<reference evidence="1 3" key="1">
    <citation type="submission" date="2023-04" db="EMBL/GenBank/DDBJ databases">
        <title>Genome dynamics across the evolutionary transition to endosymbiosis.</title>
        <authorList>
            <person name="Siozios S."/>
            <person name="Nadal-Jimenez P."/>
            <person name="Azagi T."/>
            <person name="Sprong H."/>
            <person name="Frost C.L."/>
            <person name="Parratt S.R."/>
            <person name="Taylor G."/>
            <person name="Brettell L."/>
            <person name="Lew K.C."/>
            <person name="Croft L."/>
            <person name="King K.C."/>
            <person name="Brockhurst M.A."/>
            <person name="Hypsa V."/>
            <person name="Novakova E."/>
            <person name="Darby A.C."/>
            <person name="Hurst G.D.D."/>
        </authorList>
    </citation>
    <scope>NUCLEOTIDE SEQUENCE [LARGE SCALE GENOMIC DNA]</scope>
    <source>
        <strain evidence="3">aApi_AU</strain>
        <strain evidence="1">AApi_AU</strain>
    </source>
</reference>
<dbReference type="EMBL" id="CP123759">
    <property type="protein sequence ID" value="WGO83143.1"/>
    <property type="molecule type" value="Genomic_DNA"/>
</dbReference>
<proteinExistence type="predicted"/>
<accession>A0ABY8P0Y7</accession>
<evidence type="ECO:0000313" key="1">
    <source>
        <dbReference type="EMBL" id="WGO83143.1"/>
    </source>
</evidence>
<keyword evidence="3" id="KW-1185">Reference proteome</keyword>
<protein>
    <submittedName>
        <fullName evidence="1">Head-tail adaptor</fullName>
    </submittedName>
</protein>
<evidence type="ECO:0000313" key="2">
    <source>
        <dbReference type="EMBL" id="WGO84527.1"/>
    </source>
</evidence>